<dbReference type="EMBL" id="DVOH01000057">
    <property type="protein sequence ID" value="HIV00861.1"/>
    <property type="molecule type" value="Genomic_DNA"/>
</dbReference>
<proteinExistence type="predicted"/>
<dbReference type="CDD" id="cd02980">
    <property type="entry name" value="TRX_Fd_family"/>
    <property type="match status" value="1"/>
</dbReference>
<evidence type="ECO:0000313" key="2">
    <source>
        <dbReference type="Proteomes" id="UP000886891"/>
    </source>
</evidence>
<comment type="caution">
    <text evidence="1">The sequence shown here is derived from an EMBL/GenBank/DDBJ whole genome shotgun (WGS) entry which is preliminary data.</text>
</comment>
<reference evidence="1" key="2">
    <citation type="journal article" date="2021" name="PeerJ">
        <title>Extensive microbial diversity within the chicken gut microbiome revealed by metagenomics and culture.</title>
        <authorList>
            <person name="Gilroy R."/>
            <person name="Ravi A."/>
            <person name="Getino M."/>
            <person name="Pursley I."/>
            <person name="Horton D.L."/>
            <person name="Alikhan N.F."/>
            <person name="Baker D."/>
            <person name="Gharbi K."/>
            <person name="Hall N."/>
            <person name="Watson M."/>
            <person name="Adriaenssens E.M."/>
            <person name="Foster-Nyarko E."/>
            <person name="Jarju S."/>
            <person name="Secka A."/>
            <person name="Antonio M."/>
            <person name="Oren A."/>
            <person name="Chaudhuri R.R."/>
            <person name="La Ragione R."/>
            <person name="Hildebrand F."/>
            <person name="Pallen M.J."/>
        </authorList>
    </citation>
    <scope>NUCLEOTIDE SEQUENCE</scope>
    <source>
        <strain evidence="1">23406</strain>
    </source>
</reference>
<name>A0A9D1NDG3_9FIRM</name>
<accession>A0A9D1NDG3</accession>
<protein>
    <submittedName>
        <fullName evidence="1">(2Fe-2S) ferredoxin domain-containing protein</fullName>
    </submittedName>
</protein>
<dbReference type="SUPFAM" id="SSF52833">
    <property type="entry name" value="Thioredoxin-like"/>
    <property type="match status" value="1"/>
</dbReference>
<evidence type="ECO:0000313" key="1">
    <source>
        <dbReference type="EMBL" id="HIV00861.1"/>
    </source>
</evidence>
<dbReference type="AlphaFoldDB" id="A0A9D1NDG3"/>
<organism evidence="1 2">
    <name type="scientific">Candidatus Stercoripulliclostridium merdipullorum</name>
    <dbReference type="NCBI Taxonomy" id="2840952"/>
    <lineage>
        <taxon>Bacteria</taxon>
        <taxon>Bacillati</taxon>
        <taxon>Bacillota</taxon>
        <taxon>Clostridia</taxon>
        <taxon>Eubacteriales</taxon>
        <taxon>Candidatus Stercoripulliclostridium</taxon>
    </lineage>
</organism>
<dbReference type="Proteomes" id="UP000886891">
    <property type="component" value="Unassembled WGS sequence"/>
</dbReference>
<sequence length="122" mass="13337">MKSIADIKAIRDKMQSQVFTREKTDDNITRIVVGMATCGIAAGARPVFNELVEQVAARGLHNVVVSRSGCLGMCKLEPIVEVFVPGEEKVTYVKVDAEKAKKIIEKHIVAGMVCTDYLVGEE</sequence>
<gene>
    <name evidence="1" type="ORF">IAB14_07095</name>
</gene>
<dbReference type="Gene3D" id="3.40.30.10">
    <property type="entry name" value="Glutaredoxin"/>
    <property type="match status" value="1"/>
</dbReference>
<reference evidence="1" key="1">
    <citation type="submission" date="2020-10" db="EMBL/GenBank/DDBJ databases">
        <authorList>
            <person name="Gilroy R."/>
        </authorList>
    </citation>
    <scope>NUCLEOTIDE SEQUENCE</scope>
    <source>
        <strain evidence="1">23406</strain>
    </source>
</reference>
<dbReference type="InterPro" id="IPR036249">
    <property type="entry name" value="Thioredoxin-like_sf"/>
</dbReference>